<accession>A0A9J6CF91</accession>
<evidence type="ECO:0000256" key="4">
    <source>
        <dbReference type="RuleBase" id="RU004262"/>
    </source>
</evidence>
<dbReference type="InterPro" id="IPR000734">
    <property type="entry name" value="TAG_lipase"/>
</dbReference>
<evidence type="ECO:0000313" key="7">
    <source>
        <dbReference type="EMBL" id="KAG5680802.1"/>
    </source>
</evidence>
<comment type="caution">
    <text evidence="7">The sequence shown here is derived from an EMBL/GenBank/DDBJ whole genome shotgun (WGS) entry which is preliminary data.</text>
</comment>
<dbReference type="GO" id="GO:0016042">
    <property type="term" value="P:lipid catabolic process"/>
    <property type="evidence" value="ECO:0007669"/>
    <property type="project" value="TreeGrafter"/>
</dbReference>
<protein>
    <recommendedName>
        <fullName evidence="6">Lipase domain-containing protein</fullName>
    </recommendedName>
</protein>
<dbReference type="InterPro" id="IPR013818">
    <property type="entry name" value="Lipase"/>
</dbReference>
<comment type="subcellular location">
    <subcellularLocation>
        <location evidence="1">Secreted</location>
    </subcellularLocation>
</comment>
<dbReference type="GO" id="GO:0005615">
    <property type="term" value="C:extracellular space"/>
    <property type="evidence" value="ECO:0007669"/>
    <property type="project" value="TreeGrafter"/>
</dbReference>
<organism evidence="7 8">
    <name type="scientific">Polypedilum vanderplanki</name>
    <name type="common">Sleeping chironomid midge</name>
    <dbReference type="NCBI Taxonomy" id="319348"/>
    <lineage>
        <taxon>Eukaryota</taxon>
        <taxon>Metazoa</taxon>
        <taxon>Ecdysozoa</taxon>
        <taxon>Arthropoda</taxon>
        <taxon>Hexapoda</taxon>
        <taxon>Insecta</taxon>
        <taxon>Pterygota</taxon>
        <taxon>Neoptera</taxon>
        <taxon>Endopterygota</taxon>
        <taxon>Diptera</taxon>
        <taxon>Nematocera</taxon>
        <taxon>Chironomoidea</taxon>
        <taxon>Chironomidae</taxon>
        <taxon>Chironominae</taxon>
        <taxon>Polypedilum</taxon>
        <taxon>Polypedilum</taxon>
    </lineage>
</organism>
<dbReference type="PANTHER" id="PTHR11610:SF104">
    <property type="entry name" value="AGAP010328-PA"/>
    <property type="match status" value="1"/>
</dbReference>
<dbReference type="Gene3D" id="3.40.50.1820">
    <property type="entry name" value="alpha/beta hydrolase"/>
    <property type="match status" value="1"/>
</dbReference>
<comment type="similarity">
    <text evidence="2 4">Belongs to the AB hydrolase superfamily. Lipase family.</text>
</comment>
<dbReference type="OrthoDB" id="7907111at2759"/>
<evidence type="ECO:0000256" key="1">
    <source>
        <dbReference type="ARBA" id="ARBA00004613"/>
    </source>
</evidence>
<name>A0A9J6CF91_POLVA</name>
<keyword evidence="5" id="KW-0732">Signal</keyword>
<gene>
    <name evidence="7" type="ORF">PVAND_010287</name>
</gene>
<feature type="chain" id="PRO_5039935628" description="Lipase domain-containing protein" evidence="5">
    <location>
        <begin position="21"/>
        <end position="306"/>
    </location>
</feature>
<feature type="signal peptide" evidence="5">
    <location>
        <begin position="1"/>
        <end position="20"/>
    </location>
</feature>
<dbReference type="Pfam" id="PF00151">
    <property type="entry name" value="Lipase"/>
    <property type="match status" value="1"/>
</dbReference>
<dbReference type="EMBL" id="JADBJN010000001">
    <property type="protein sequence ID" value="KAG5680802.1"/>
    <property type="molecule type" value="Genomic_DNA"/>
</dbReference>
<sequence length="306" mass="35162">MRRIFVIIAATVILINVISCDRLSHYERSVTFTVFNNLTDDSYILSNNKSIAEYICDPNGKFAFVIHGWEEHINSLWVKDTIRNLTFHRGGCVIFMDYNRFSTADYFLLTTHFYRLADLLVRKIKLVTTKYENVFMFGFSFGARLCFEAGSKIGYQLIDTIHGCDPPGPGFDHIFRTTDPKRAAKNVYCINTSIDKGTNFYNCHVNFRMGVCGRKQIGAARKPFGSHGLCPFFYNSAFDNDFISDNFYNCTSNRMATNIPKDFKMGYMENRRGVYGDVFIPTSRYHPWNVVGGKSTVDDLQLTDFQ</sequence>
<keyword evidence="3" id="KW-0964">Secreted</keyword>
<evidence type="ECO:0000313" key="8">
    <source>
        <dbReference type="Proteomes" id="UP001107558"/>
    </source>
</evidence>
<evidence type="ECO:0000256" key="3">
    <source>
        <dbReference type="ARBA" id="ARBA00022525"/>
    </source>
</evidence>
<dbReference type="AlphaFoldDB" id="A0A9J6CF91"/>
<feature type="domain" description="Lipase" evidence="6">
    <location>
        <begin position="26"/>
        <end position="177"/>
    </location>
</feature>
<dbReference type="InterPro" id="IPR029058">
    <property type="entry name" value="AB_hydrolase_fold"/>
</dbReference>
<dbReference type="GO" id="GO:0016298">
    <property type="term" value="F:lipase activity"/>
    <property type="evidence" value="ECO:0007669"/>
    <property type="project" value="InterPro"/>
</dbReference>
<evidence type="ECO:0000256" key="2">
    <source>
        <dbReference type="ARBA" id="ARBA00010701"/>
    </source>
</evidence>
<reference evidence="7" key="1">
    <citation type="submission" date="2021-03" db="EMBL/GenBank/DDBJ databases">
        <title>Chromosome level genome of the anhydrobiotic midge Polypedilum vanderplanki.</title>
        <authorList>
            <person name="Yoshida Y."/>
            <person name="Kikawada T."/>
            <person name="Gusev O."/>
        </authorList>
    </citation>
    <scope>NUCLEOTIDE SEQUENCE</scope>
    <source>
        <strain evidence="7">NIAS01</strain>
        <tissue evidence="7">Whole body or cell culture</tissue>
    </source>
</reference>
<dbReference type="PANTHER" id="PTHR11610">
    <property type="entry name" value="LIPASE"/>
    <property type="match status" value="1"/>
</dbReference>
<dbReference type="SUPFAM" id="SSF53474">
    <property type="entry name" value="alpha/beta-Hydrolases"/>
    <property type="match status" value="1"/>
</dbReference>
<dbReference type="Proteomes" id="UP001107558">
    <property type="component" value="Chromosome 1"/>
</dbReference>
<keyword evidence="8" id="KW-1185">Reference proteome</keyword>
<dbReference type="GO" id="GO:0017171">
    <property type="term" value="F:serine hydrolase activity"/>
    <property type="evidence" value="ECO:0007669"/>
    <property type="project" value="TreeGrafter"/>
</dbReference>
<evidence type="ECO:0000259" key="6">
    <source>
        <dbReference type="Pfam" id="PF00151"/>
    </source>
</evidence>
<evidence type="ECO:0000256" key="5">
    <source>
        <dbReference type="SAM" id="SignalP"/>
    </source>
</evidence>
<proteinExistence type="inferred from homology"/>